<evidence type="ECO:0000313" key="2">
    <source>
        <dbReference type="Proteomes" id="UP000314294"/>
    </source>
</evidence>
<proteinExistence type="predicted"/>
<dbReference type="Proteomes" id="UP000314294">
    <property type="component" value="Unassembled WGS sequence"/>
</dbReference>
<name>A0A4Z2HYY4_9TELE</name>
<organism evidence="1 2">
    <name type="scientific">Liparis tanakae</name>
    <name type="common">Tanaka's snailfish</name>
    <dbReference type="NCBI Taxonomy" id="230148"/>
    <lineage>
        <taxon>Eukaryota</taxon>
        <taxon>Metazoa</taxon>
        <taxon>Chordata</taxon>
        <taxon>Craniata</taxon>
        <taxon>Vertebrata</taxon>
        <taxon>Euteleostomi</taxon>
        <taxon>Actinopterygii</taxon>
        <taxon>Neopterygii</taxon>
        <taxon>Teleostei</taxon>
        <taxon>Neoteleostei</taxon>
        <taxon>Acanthomorphata</taxon>
        <taxon>Eupercaria</taxon>
        <taxon>Perciformes</taxon>
        <taxon>Cottioidei</taxon>
        <taxon>Cottales</taxon>
        <taxon>Liparidae</taxon>
        <taxon>Liparis</taxon>
    </lineage>
</organism>
<evidence type="ECO:0000313" key="1">
    <source>
        <dbReference type="EMBL" id="TNN70750.1"/>
    </source>
</evidence>
<keyword evidence="2" id="KW-1185">Reference proteome</keyword>
<comment type="caution">
    <text evidence="1">The sequence shown here is derived from an EMBL/GenBank/DDBJ whole genome shotgun (WGS) entry which is preliminary data.</text>
</comment>
<accession>A0A4Z2HYY4</accession>
<sequence>MIGSQAWTRLCEGGALCLISEAYVTEIYNRPVGTLARYQDHMRLPKGQGMVWLTLRVEWPPMSTGTCAMILRNASGSAELEPEPTELVANKPKNKAGCAWNKLPYKQLPVKGCDTHPDLYFTSAPRTGPLNGAGRLPAAA</sequence>
<dbReference type="EMBL" id="SRLO01000159">
    <property type="protein sequence ID" value="TNN70750.1"/>
    <property type="molecule type" value="Genomic_DNA"/>
</dbReference>
<dbReference type="AlphaFoldDB" id="A0A4Z2HYY4"/>
<gene>
    <name evidence="1" type="ORF">EYF80_019033</name>
</gene>
<reference evidence="1 2" key="1">
    <citation type="submission" date="2019-03" db="EMBL/GenBank/DDBJ databases">
        <title>First draft genome of Liparis tanakae, snailfish: a comprehensive survey of snailfish specific genes.</title>
        <authorList>
            <person name="Kim W."/>
            <person name="Song I."/>
            <person name="Jeong J.-H."/>
            <person name="Kim D."/>
            <person name="Kim S."/>
            <person name="Ryu S."/>
            <person name="Song J.Y."/>
            <person name="Lee S.K."/>
        </authorList>
    </citation>
    <scope>NUCLEOTIDE SEQUENCE [LARGE SCALE GENOMIC DNA]</scope>
    <source>
        <tissue evidence="1">Muscle</tissue>
    </source>
</reference>
<protein>
    <submittedName>
        <fullName evidence="1">Uncharacterized protein</fullName>
    </submittedName>
</protein>